<evidence type="ECO:0000313" key="9">
    <source>
        <dbReference type="EMBL" id="OGM98821.1"/>
    </source>
</evidence>
<dbReference type="GO" id="GO:0046872">
    <property type="term" value="F:metal ion binding"/>
    <property type="evidence" value="ECO:0007669"/>
    <property type="project" value="UniProtKB-UniRule"/>
</dbReference>
<dbReference type="SUPFAM" id="SSF55486">
    <property type="entry name" value="Metalloproteases ('zincins'), catalytic domain"/>
    <property type="match status" value="1"/>
</dbReference>
<dbReference type="InterPro" id="IPR013647">
    <property type="entry name" value="OligopepF_N_dom"/>
</dbReference>
<keyword evidence="5 6" id="KW-0482">Metalloprotease</keyword>
<proteinExistence type="inferred from homology"/>
<evidence type="ECO:0000259" key="8">
    <source>
        <dbReference type="Pfam" id="PF08439"/>
    </source>
</evidence>
<gene>
    <name evidence="9" type="ORF">A2649_02330</name>
</gene>
<dbReference type="AlphaFoldDB" id="A0A1F8ED42"/>
<keyword evidence="4 6" id="KW-0862">Zinc</keyword>
<reference evidence="9 10" key="1">
    <citation type="journal article" date="2016" name="Nat. Commun.">
        <title>Thousands of microbial genomes shed light on interconnected biogeochemical processes in an aquifer system.</title>
        <authorList>
            <person name="Anantharaman K."/>
            <person name="Brown C.T."/>
            <person name="Hug L.A."/>
            <person name="Sharon I."/>
            <person name="Castelle C.J."/>
            <person name="Probst A.J."/>
            <person name="Thomas B.C."/>
            <person name="Singh A."/>
            <person name="Wilkins M.J."/>
            <person name="Karaoz U."/>
            <person name="Brodie E.L."/>
            <person name="Williams K.H."/>
            <person name="Hubbard S.S."/>
            <person name="Banfield J.F."/>
        </authorList>
    </citation>
    <scope>NUCLEOTIDE SEQUENCE [LARGE SCALE GENOMIC DNA]</scope>
</reference>
<comment type="cofactor">
    <cofactor evidence="6">
        <name>Zn(2+)</name>
        <dbReference type="ChEBI" id="CHEBI:29105"/>
    </cofactor>
    <text evidence="6">Binds 1 zinc ion.</text>
</comment>
<organism evidence="9 10">
    <name type="scientific">Candidatus Yanofskybacteria bacterium RIFCSPHIGHO2_01_FULL_41_26</name>
    <dbReference type="NCBI Taxonomy" id="1802661"/>
    <lineage>
        <taxon>Bacteria</taxon>
        <taxon>Candidatus Yanofskyibacteriota</taxon>
    </lineage>
</organism>
<evidence type="ECO:0008006" key="11">
    <source>
        <dbReference type="Google" id="ProtNLM"/>
    </source>
</evidence>
<evidence type="ECO:0000313" key="10">
    <source>
        <dbReference type="Proteomes" id="UP000176893"/>
    </source>
</evidence>
<evidence type="ECO:0000256" key="2">
    <source>
        <dbReference type="ARBA" id="ARBA00022723"/>
    </source>
</evidence>
<name>A0A1F8ED42_9BACT</name>
<comment type="similarity">
    <text evidence="6">Belongs to the peptidase M3 family.</text>
</comment>
<comment type="caution">
    <text evidence="9">The sequence shown here is derived from an EMBL/GenBank/DDBJ whole genome shotgun (WGS) entry which is preliminary data.</text>
</comment>
<evidence type="ECO:0000256" key="4">
    <source>
        <dbReference type="ARBA" id="ARBA00022833"/>
    </source>
</evidence>
<evidence type="ECO:0000256" key="1">
    <source>
        <dbReference type="ARBA" id="ARBA00022670"/>
    </source>
</evidence>
<dbReference type="Proteomes" id="UP000176893">
    <property type="component" value="Unassembled WGS sequence"/>
</dbReference>
<evidence type="ECO:0000259" key="7">
    <source>
        <dbReference type="Pfam" id="PF01432"/>
    </source>
</evidence>
<keyword evidence="2 6" id="KW-0479">Metal-binding</keyword>
<dbReference type="EMBL" id="MGJB01000008">
    <property type="protein sequence ID" value="OGM98821.1"/>
    <property type="molecule type" value="Genomic_DNA"/>
</dbReference>
<evidence type="ECO:0000256" key="3">
    <source>
        <dbReference type="ARBA" id="ARBA00022801"/>
    </source>
</evidence>
<dbReference type="STRING" id="1802661.A2649_02330"/>
<dbReference type="GO" id="GO:0006508">
    <property type="term" value="P:proteolysis"/>
    <property type="evidence" value="ECO:0007669"/>
    <property type="project" value="UniProtKB-KW"/>
</dbReference>
<dbReference type="InterPro" id="IPR001567">
    <property type="entry name" value="Pept_M3A_M3B_dom"/>
</dbReference>
<dbReference type="Pfam" id="PF08439">
    <property type="entry name" value="Peptidase_M3_N"/>
    <property type="match status" value="1"/>
</dbReference>
<dbReference type="CDD" id="cd09610">
    <property type="entry name" value="M3B_PepF"/>
    <property type="match status" value="1"/>
</dbReference>
<keyword evidence="1 6" id="KW-0645">Protease</keyword>
<evidence type="ECO:0000256" key="5">
    <source>
        <dbReference type="ARBA" id="ARBA00023049"/>
    </source>
</evidence>
<evidence type="ECO:0000256" key="6">
    <source>
        <dbReference type="RuleBase" id="RU003435"/>
    </source>
</evidence>
<accession>A0A1F8ED42</accession>
<feature type="domain" description="Oligopeptidase F N-terminal" evidence="8">
    <location>
        <begin position="112"/>
        <end position="178"/>
    </location>
</feature>
<feature type="domain" description="Peptidase M3A/M3B catalytic" evidence="7">
    <location>
        <begin position="196"/>
        <end position="591"/>
    </location>
</feature>
<protein>
    <recommendedName>
        <fullName evidence="11">Oligoendopeptidase F</fullName>
    </recommendedName>
</protein>
<dbReference type="GO" id="GO:0004222">
    <property type="term" value="F:metalloendopeptidase activity"/>
    <property type="evidence" value="ECO:0007669"/>
    <property type="project" value="InterPro"/>
</dbReference>
<dbReference type="Gene3D" id="1.10.1370.20">
    <property type="entry name" value="Oligoendopeptidase f, C-terminal domain"/>
    <property type="match status" value="1"/>
</dbReference>
<keyword evidence="3 6" id="KW-0378">Hydrolase</keyword>
<dbReference type="Pfam" id="PF01432">
    <property type="entry name" value="Peptidase_M3"/>
    <property type="match status" value="1"/>
</dbReference>
<dbReference type="Gene3D" id="1.20.140.70">
    <property type="entry name" value="Oligopeptidase f, N-terminal domain"/>
    <property type="match status" value="1"/>
</dbReference>
<sequence length="614" mass="69145">MTNISTGAETVRWDLGLMYLSINDPQIDADVATLVEIAKRFNVLYKGRLSSTLGQAISDRSEIEMLNNKVSGYLFLLQSLNVAEPAVKSKIAEIDKTLSREFGDNLTFFQIELVALGESILDNLYSDPVVARHRPWIEFCRLFKPYYLSEPVESAIAKRSPFGASSWGDFFDELEADLVVEFRDEKKSLTEALHFLNESKNADERAELLKIISGSLMGSFAKYAAQTLYMIVGSKAVETRERGYNHPMELQNKSNRVSDEVVDALHNSVRDVGGPIAKRFYRLKAAHLGLKNLKWSDRNAPMPFVDTTVVPFQEAMATVLEAYQSFSPTLAGLIRKSIDQKRIDAPAEKGRRGGAYNYSFVLPGNVPTSFTFLNYLGSNKDVMTLAHELGHGVHGLLAGEAQGPLMYQAPTAYAETASVFGEMTTFNFLKKQLIEKGDKKSLLALMMAIIDDAINTVIRQIGFSNFERRLHGMDISYQKWSEPKKYSVEEISAIWLETLKEFYGKEGEIFTYDNADLLWSYVSHFHRPFYVYGYAFGQLLTQSLYAQQPHIGERFESLYLDLLRSGGTKNAMELIEPFGLDPRNPQFWSDGIDVGLGAMVQEAEKLSREMGVKF</sequence>
<dbReference type="InterPro" id="IPR042088">
    <property type="entry name" value="OligoPept_F_C"/>
</dbReference>